<proteinExistence type="predicted"/>
<gene>
    <name evidence="1" type="ORF">ACFQ4H_14190</name>
</gene>
<protein>
    <submittedName>
        <fullName evidence="1">Uncharacterized protein</fullName>
    </submittedName>
</protein>
<organism evidence="1 2">
    <name type="scientific">Micromonospora sonneratiae</name>
    <dbReference type="NCBI Taxonomy" id="1184706"/>
    <lineage>
        <taxon>Bacteria</taxon>
        <taxon>Bacillati</taxon>
        <taxon>Actinomycetota</taxon>
        <taxon>Actinomycetes</taxon>
        <taxon>Micromonosporales</taxon>
        <taxon>Micromonosporaceae</taxon>
        <taxon>Micromonospora</taxon>
    </lineage>
</organism>
<dbReference type="Proteomes" id="UP001597260">
    <property type="component" value="Unassembled WGS sequence"/>
</dbReference>
<accession>A0ABW3YEW1</accession>
<dbReference type="EMBL" id="JBHTMP010000018">
    <property type="protein sequence ID" value="MFD1322243.1"/>
    <property type="molecule type" value="Genomic_DNA"/>
</dbReference>
<name>A0ABW3YEW1_9ACTN</name>
<reference evidence="2" key="1">
    <citation type="journal article" date="2019" name="Int. J. Syst. Evol. Microbiol.">
        <title>The Global Catalogue of Microorganisms (GCM) 10K type strain sequencing project: providing services to taxonomists for standard genome sequencing and annotation.</title>
        <authorList>
            <consortium name="The Broad Institute Genomics Platform"/>
            <consortium name="The Broad Institute Genome Sequencing Center for Infectious Disease"/>
            <person name="Wu L."/>
            <person name="Ma J."/>
        </authorList>
    </citation>
    <scope>NUCLEOTIDE SEQUENCE [LARGE SCALE GENOMIC DNA]</scope>
    <source>
        <strain evidence="2">JCM 31037</strain>
    </source>
</reference>
<dbReference type="RefSeq" id="WP_377570936.1">
    <property type="nucleotide sequence ID" value="NZ_JBHTMP010000018.1"/>
</dbReference>
<sequence length="67" mass="7278">MSTRETRIIHSHSYCACPTNPVSPTHVHNETGHTDTGRSSTVGDLYRYLADDCGRASGTALHILCCC</sequence>
<evidence type="ECO:0000313" key="1">
    <source>
        <dbReference type="EMBL" id="MFD1322243.1"/>
    </source>
</evidence>
<comment type="caution">
    <text evidence="1">The sequence shown here is derived from an EMBL/GenBank/DDBJ whole genome shotgun (WGS) entry which is preliminary data.</text>
</comment>
<keyword evidence="2" id="KW-1185">Reference proteome</keyword>
<evidence type="ECO:0000313" key="2">
    <source>
        <dbReference type="Proteomes" id="UP001597260"/>
    </source>
</evidence>